<evidence type="ECO:0000313" key="3">
    <source>
        <dbReference type="Proteomes" id="UP000216308"/>
    </source>
</evidence>
<keyword evidence="1" id="KW-1133">Transmembrane helix</keyword>
<accession>A0A256IRL6</accession>
<keyword evidence="3" id="KW-1185">Reference proteome</keyword>
<organism evidence="2 3">
    <name type="scientific">Halorubrum halodurans</name>
    <dbReference type="NCBI Taxonomy" id="1383851"/>
    <lineage>
        <taxon>Archaea</taxon>
        <taxon>Methanobacteriati</taxon>
        <taxon>Methanobacteriota</taxon>
        <taxon>Stenosarchaea group</taxon>
        <taxon>Halobacteria</taxon>
        <taxon>Halobacteriales</taxon>
        <taxon>Haloferacaceae</taxon>
        <taxon>Halorubrum</taxon>
    </lineage>
</organism>
<name>A0A256IRL6_9EURY</name>
<dbReference type="Proteomes" id="UP000216308">
    <property type="component" value="Unassembled WGS sequence"/>
</dbReference>
<keyword evidence="1" id="KW-0472">Membrane</keyword>
<dbReference type="OrthoDB" id="170690at2157"/>
<keyword evidence="1" id="KW-0812">Transmembrane</keyword>
<sequence length="245" mass="25985">MYLTLLGALFVGLGLAMAWYGLRPLAVLPRLLRAAVETPETAADADDGAFLAVRGTASAAGETLSAPFSGSDCLGFEFEVTERQPFAVGIPWLDAHLDDGVATVGFALEGPDGSDRSLAVRPSSRRFALDTASTVVRVGATEAPPDRIRRFVDAREGLDPVAGWIAAIPLFGTRRYVERRISPGETYLVAGTVEREEGGRAALAGDLVITDRSVRGLALSRLRRAVFPFLVSVLFVAVGLWGIAA</sequence>
<proteinExistence type="predicted"/>
<feature type="transmembrane region" description="Helical" evidence="1">
    <location>
        <begin position="225"/>
        <end position="244"/>
    </location>
</feature>
<dbReference type="AlphaFoldDB" id="A0A256IRL6"/>
<gene>
    <name evidence="2" type="ORF">DJ70_01225</name>
</gene>
<dbReference type="EMBL" id="NHPJ01000008">
    <property type="protein sequence ID" value="OYR59184.1"/>
    <property type="molecule type" value="Genomic_DNA"/>
</dbReference>
<evidence type="ECO:0000313" key="2">
    <source>
        <dbReference type="EMBL" id="OYR59184.1"/>
    </source>
</evidence>
<protein>
    <submittedName>
        <fullName evidence="2">Uncharacterized protein</fullName>
    </submittedName>
</protein>
<evidence type="ECO:0000256" key="1">
    <source>
        <dbReference type="SAM" id="Phobius"/>
    </source>
</evidence>
<comment type="caution">
    <text evidence="2">The sequence shown here is derived from an EMBL/GenBank/DDBJ whole genome shotgun (WGS) entry which is preliminary data.</text>
</comment>
<reference evidence="2 3" key="1">
    <citation type="journal article" date="2014" name="Front. Microbiol.">
        <title>Population and genomic analysis of the genus Halorubrum.</title>
        <authorList>
            <person name="Fullmer M.S."/>
            <person name="Soucy S.M."/>
            <person name="Swithers K.S."/>
            <person name="Makkay A.M."/>
            <person name="Wheeler R."/>
            <person name="Ventosa A."/>
            <person name="Gogarten J.P."/>
            <person name="Papke R.T."/>
        </authorList>
    </citation>
    <scope>NUCLEOTIDE SEQUENCE [LARGE SCALE GENOMIC DNA]</scope>
    <source>
        <strain evidence="2 3">Cb34</strain>
    </source>
</reference>